<reference evidence="1" key="1">
    <citation type="submission" date="2021-05" db="EMBL/GenBank/DDBJ databases">
        <authorList>
            <person name="Pan Q."/>
            <person name="Jouanno E."/>
            <person name="Zahm M."/>
            <person name="Klopp C."/>
            <person name="Cabau C."/>
            <person name="Louis A."/>
            <person name="Berthelot C."/>
            <person name="Parey E."/>
            <person name="Roest Crollius H."/>
            <person name="Montfort J."/>
            <person name="Robinson-Rechavi M."/>
            <person name="Bouchez O."/>
            <person name="Lampietro C."/>
            <person name="Lopez Roques C."/>
            <person name="Donnadieu C."/>
            <person name="Postlethwait J."/>
            <person name="Bobe J."/>
            <person name="Dillon D."/>
            <person name="Chandos A."/>
            <person name="von Hippel F."/>
            <person name="Guiguen Y."/>
        </authorList>
    </citation>
    <scope>NUCLEOTIDE SEQUENCE</scope>
    <source>
        <strain evidence="1">YG-Jan2019</strain>
    </source>
</reference>
<organism evidence="1 2">
    <name type="scientific">Dallia pectoralis</name>
    <name type="common">Alaska blackfish</name>
    <dbReference type="NCBI Taxonomy" id="75939"/>
    <lineage>
        <taxon>Eukaryota</taxon>
        <taxon>Metazoa</taxon>
        <taxon>Chordata</taxon>
        <taxon>Craniata</taxon>
        <taxon>Vertebrata</taxon>
        <taxon>Euteleostomi</taxon>
        <taxon>Actinopterygii</taxon>
        <taxon>Neopterygii</taxon>
        <taxon>Teleostei</taxon>
        <taxon>Protacanthopterygii</taxon>
        <taxon>Esociformes</taxon>
        <taxon>Umbridae</taxon>
        <taxon>Dallia</taxon>
    </lineage>
</organism>
<keyword evidence="2" id="KW-1185">Reference proteome</keyword>
<evidence type="ECO:0000313" key="2">
    <source>
        <dbReference type="Proteomes" id="UP001157502"/>
    </source>
</evidence>
<dbReference type="Proteomes" id="UP001157502">
    <property type="component" value="Chromosome 26"/>
</dbReference>
<proteinExistence type="predicted"/>
<comment type="caution">
    <text evidence="1">The sequence shown here is derived from an EMBL/GenBank/DDBJ whole genome shotgun (WGS) entry which is preliminary data.</text>
</comment>
<sequence>MPGVSDCHMINTINTRPPFPLSPGVQALPGHCVGPTPKLMFLGNGRQRLDGNAFVPSVTLFLHHSLYALLELLIVFRNIRCGELYHRLLLLRETDCSWKGKRETSPASIPTITNQSPSHLGRTLEEPQNPSLTLPSVRLLNSPSDTDFPFPRRAVGVASRHPRHRPDRHAVAVTPCCRDTLSHVRVTASHADTTPRRQTGPGHEKSISQTAAAHTEWSLCENMSSVRHGGDTS</sequence>
<dbReference type="EMBL" id="CM055753">
    <property type="protein sequence ID" value="KAJ7991442.1"/>
    <property type="molecule type" value="Genomic_DNA"/>
</dbReference>
<evidence type="ECO:0000313" key="1">
    <source>
        <dbReference type="EMBL" id="KAJ7991442.1"/>
    </source>
</evidence>
<accession>A0ACC2FJG1</accession>
<protein>
    <submittedName>
        <fullName evidence="1">Uncharacterized protein</fullName>
    </submittedName>
</protein>
<name>A0ACC2FJG1_DALPE</name>
<gene>
    <name evidence="1" type="ORF">DPEC_G00283900</name>
</gene>